<evidence type="ECO:0000259" key="1">
    <source>
        <dbReference type="Pfam" id="PF23335"/>
    </source>
</evidence>
<dbReference type="AlphaFoldDB" id="T1JAI6"/>
<dbReference type="PhylomeDB" id="T1JAI6"/>
<name>T1JAI6_STRMM</name>
<evidence type="ECO:0000259" key="2">
    <source>
        <dbReference type="Pfam" id="PF23387"/>
    </source>
</evidence>
<protein>
    <submittedName>
        <fullName evidence="3">Uncharacterized protein</fullName>
    </submittedName>
</protein>
<reference evidence="3" key="2">
    <citation type="submission" date="2015-02" db="UniProtKB">
        <authorList>
            <consortium name="EnsemblMetazoa"/>
        </authorList>
    </citation>
    <scope>IDENTIFICATION</scope>
</reference>
<feature type="domain" description="IFT80 second beta-propeller" evidence="1">
    <location>
        <begin position="1"/>
        <end position="80"/>
    </location>
</feature>
<proteinExistence type="predicted"/>
<dbReference type="Pfam" id="PF23335">
    <property type="entry name" value="Beta-prop_IFT80_2nd"/>
    <property type="match status" value="1"/>
</dbReference>
<dbReference type="Pfam" id="PF23387">
    <property type="entry name" value="TPR_IFT80_172"/>
    <property type="match status" value="1"/>
</dbReference>
<dbReference type="GO" id="GO:0005929">
    <property type="term" value="C:cilium"/>
    <property type="evidence" value="ECO:0007669"/>
    <property type="project" value="TreeGrafter"/>
</dbReference>
<evidence type="ECO:0000313" key="4">
    <source>
        <dbReference type="Proteomes" id="UP000014500"/>
    </source>
</evidence>
<dbReference type="InterPro" id="IPR056456">
    <property type="entry name" value="Beta-prop_IFT80_2nd"/>
</dbReference>
<dbReference type="EMBL" id="JH432000">
    <property type="status" value="NOT_ANNOTATED_CDS"/>
    <property type="molecule type" value="Genomic_DNA"/>
</dbReference>
<dbReference type="PANTHER" id="PTHR24098:SF0">
    <property type="entry name" value="OUTER SEGMENT 5"/>
    <property type="match status" value="1"/>
</dbReference>
<dbReference type="InterPro" id="IPR056157">
    <property type="entry name" value="TPR_IFT80_172_dom"/>
</dbReference>
<reference evidence="4" key="1">
    <citation type="submission" date="2011-05" db="EMBL/GenBank/DDBJ databases">
        <authorList>
            <person name="Richards S.R."/>
            <person name="Qu J."/>
            <person name="Jiang H."/>
            <person name="Jhangiani S.N."/>
            <person name="Agravi P."/>
            <person name="Goodspeed R."/>
            <person name="Gross S."/>
            <person name="Mandapat C."/>
            <person name="Jackson L."/>
            <person name="Mathew T."/>
            <person name="Pu L."/>
            <person name="Thornton R."/>
            <person name="Saada N."/>
            <person name="Wilczek-Boney K.B."/>
            <person name="Lee S."/>
            <person name="Kovar C."/>
            <person name="Wu Y."/>
            <person name="Scherer S.E."/>
            <person name="Worley K.C."/>
            <person name="Muzny D.M."/>
            <person name="Gibbs R."/>
        </authorList>
    </citation>
    <scope>NUCLEOTIDE SEQUENCE</scope>
    <source>
        <strain evidence="4">Brora</strain>
    </source>
</reference>
<feature type="domain" description="IFT80/172/WDR35 TPR" evidence="2">
    <location>
        <begin position="97"/>
        <end position="144"/>
    </location>
</feature>
<accession>T1JAI6</accession>
<dbReference type="PANTHER" id="PTHR24098">
    <property type="entry name" value="OUTER SEGMENT 5"/>
    <property type="match status" value="1"/>
</dbReference>
<keyword evidence="4" id="KW-1185">Reference proteome</keyword>
<dbReference type="STRING" id="126957.T1JAI6"/>
<organism evidence="3 4">
    <name type="scientific">Strigamia maritima</name>
    <name type="common">European centipede</name>
    <name type="synonym">Geophilus maritimus</name>
    <dbReference type="NCBI Taxonomy" id="126957"/>
    <lineage>
        <taxon>Eukaryota</taxon>
        <taxon>Metazoa</taxon>
        <taxon>Ecdysozoa</taxon>
        <taxon>Arthropoda</taxon>
        <taxon>Myriapoda</taxon>
        <taxon>Chilopoda</taxon>
        <taxon>Pleurostigmophora</taxon>
        <taxon>Geophilomorpha</taxon>
        <taxon>Linotaeniidae</taxon>
        <taxon>Strigamia</taxon>
    </lineage>
</organism>
<dbReference type="GO" id="GO:0030992">
    <property type="term" value="C:intraciliary transport particle B"/>
    <property type="evidence" value="ECO:0007669"/>
    <property type="project" value="TreeGrafter"/>
</dbReference>
<dbReference type="eggNOG" id="KOG1524">
    <property type="taxonomic scope" value="Eukaryota"/>
</dbReference>
<dbReference type="HOGENOM" id="CLU_1791776_0_0_1"/>
<dbReference type="OMA" id="VWPAVEI"/>
<evidence type="ECO:0000313" key="3">
    <source>
        <dbReference type="EnsemblMetazoa" id="SMAR010755-PA"/>
    </source>
</evidence>
<sequence>MVNSICWNDTTNMLAAVQEGKFSVWYYPNVLYVDKDLINKTVMEKDSSEFGSTQIVSFVGNLISIRRMDGSLISTPVSPYPSILHGFVTASKWDDAIRLCRFIKRALDLAIRYKTHVDTVLAYRQKYLDKFERKEIIKQFLQFSN</sequence>
<dbReference type="EnsemblMetazoa" id="SMAR010755-RA">
    <property type="protein sequence ID" value="SMAR010755-PA"/>
    <property type="gene ID" value="SMAR010755"/>
</dbReference>
<dbReference type="GO" id="GO:0060271">
    <property type="term" value="P:cilium assembly"/>
    <property type="evidence" value="ECO:0007669"/>
    <property type="project" value="TreeGrafter"/>
</dbReference>
<dbReference type="Proteomes" id="UP000014500">
    <property type="component" value="Unassembled WGS sequence"/>
</dbReference>